<dbReference type="SUPFAM" id="SSF48403">
    <property type="entry name" value="Ankyrin repeat"/>
    <property type="match status" value="1"/>
</dbReference>
<evidence type="ECO:0000313" key="2">
    <source>
        <dbReference type="EMBL" id="RXE58607.1"/>
    </source>
</evidence>
<evidence type="ECO:0000256" key="1">
    <source>
        <dbReference type="PROSITE-ProRule" id="PRU00023"/>
    </source>
</evidence>
<keyword evidence="3" id="KW-1185">Reference proteome</keyword>
<dbReference type="EMBL" id="RLII01000015">
    <property type="protein sequence ID" value="RXE58607.1"/>
    <property type="molecule type" value="Genomic_DNA"/>
</dbReference>
<dbReference type="Pfam" id="PF13857">
    <property type="entry name" value="Ank_5"/>
    <property type="match status" value="1"/>
</dbReference>
<protein>
    <submittedName>
        <fullName evidence="2">Ankyrin repeat domain-containing protein</fullName>
    </submittedName>
</protein>
<accession>A0A4Q0I4A1</accession>
<dbReference type="PROSITE" id="PS50297">
    <property type="entry name" value="ANK_REP_REGION"/>
    <property type="match status" value="1"/>
</dbReference>
<evidence type="ECO:0000313" key="3">
    <source>
        <dbReference type="Proteomes" id="UP000289166"/>
    </source>
</evidence>
<dbReference type="OrthoDB" id="5622506at2"/>
<dbReference type="Proteomes" id="UP000289166">
    <property type="component" value="Unassembled WGS sequence"/>
</dbReference>
<comment type="caution">
    <text evidence="2">The sequence shown here is derived from an EMBL/GenBank/DDBJ whole genome shotgun (WGS) entry which is preliminary data.</text>
</comment>
<organism evidence="2 3">
    <name type="scientific">Acetivibrio mesophilus</name>
    <dbReference type="NCBI Taxonomy" id="2487273"/>
    <lineage>
        <taxon>Bacteria</taxon>
        <taxon>Bacillati</taxon>
        <taxon>Bacillota</taxon>
        <taxon>Clostridia</taxon>
        <taxon>Eubacteriales</taxon>
        <taxon>Oscillospiraceae</taxon>
        <taxon>Acetivibrio</taxon>
    </lineage>
</organism>
<dbReference type="PROSITE" id="PS50088">
    <property type="entry name" value="ANK_REPEAT"/>
    <property type="match status" value="1"/>
</dbReference>
<keyword evidence="1" id="KW-0040">ANK repeat</keyword>
<dbReference type="AlphaFoldDB" id="A0A4Q0I4A1"/>
<dbReference type="InterPro" id="IPR002110">
    <property type="entry name" value="Ankyrin_rpt"/>
</dbReference>
<dbReference type="Gene3D" id="1.25.40.20">
    <property type="entry name" value="Ankyrin repeat-containing domain"/>
    <property type="match status" value="1"/>
</dbReference>
<proteinExistence type="predicted"/>
<sequence length="65" mass="7372">MDVNITDNESKTPLHVQASDGEERFDVIEILLENGVDKTIKNKNGERAYDIAVSRQDKDNAEILR</sequence>
<reference evidence="3" key="1">
    <citation type="submission" date="2018-11" db="EMBL/GenBank/DDBJ databases">
        <title>Genome sequencing of a novel mesophilic and cellulolytic organism within the genus Hungateiclostridium.</title>
        <authorList>
            <person name="Rettenmaier R."/>
            <person name="Liebl W."/>
            <person name="Zverlov V."/>
        </authorList>
    </citation>
    <scope>NUCLEOTIDE SEQUENCE [LARGE SCALE GENOMIC DNA]</scope>
    <source>
        <strain evidence="3">N2K1</strain>
    </source>
</reference>
<name>A0A4Q0I4A1_9FIRM</name>
<gene>
    <name evidence="2" type="ORF">EFD62_11310</name>
</gene>
<feature type="repeat" description="ANK" evidence="1">
    <location>
        <begin position="9"/>
        <end position="43"/>
    </location>
</feature>
<dbReference type="InterPro" id="IPR036770">
    <property type="entry name" value="Ankyrin_rpt-contain_sf"/>
</dbReference>